<accession>A0A918C1N4</accession>
<sequence>MSQPNALLDLGFVQNARESYDAIAEEYTRRFPDGLGHRPLDRALLRGFAELVKGRGSEPVADVGSGPGDVTARLHDLGVPVFGVDVSPRMVALARRAHPQLRFHVGSMDSLDLPDRTLGGLLALYSVIHVPDEYLPVVFGEFRRVLVPGGYLLLAFQTGEDEEQRLTERFGCEVALDCFWRDPETVVAHLAKAGLELQARVVLEPDEDGTRPRAFVLARRSG</sequence>
<dbReference type="InterPro" id="IPR029063">
    <property type="entry name" value="SAM-dependent_MTases_sf"/>
</dbReference>
<reference evidence="4" key="1">
    <citation type="journal article" date="2014" name="Int. J. Syst. Evol. Microbiol.">
        <title>Complete genome sequence of Corynebacterium casei LMG S-19264T (=DSM 44701T), isolated from a smear-ripened cheese.</title>
        <authorList>
            <consortium name="US DOE Joint Genome Institute (JGI-PGF)"/>
            <person name="Walter F."/>
            <person name="Albersmeier A."/>
            <person name="Kalinowski J."/>
            <person name="Ruckert C."/>
        </authorList>
    </citation>
    <scope>NUCLEOTIDE SEQUENCE</scope>
    <source>
        <strain evidence="4">JCM 4346</strain>
    </source>
</reference>
<feature type="domain" description="Methyltransferase" evidence="3">
    <location>
        <begin position="60"/>
        <end position="150"/>
    </location>
</feature>
<dbReference type="EMBL" id="BMSX01000003">
    <property type="protein sequence ID" value="GGR01223.1"/>
    <property type="molecule type" value="Genomic_DNA"/>
</dbReference>
<organism evidence="4 5">
    <name type="scientific">Streptomyces aurantiogriseus</name>
    <dbReference type="NCBI Taxonomy" id="66870"/>
    <lineage>
        <taxon>Bacteria</taxon>
        <taxon>Bacillati</taxon>
        <taxon>Actinomycetota</taxon>
        <taxon>Actinomycetes</taxon>
        <taxon>Kitasatosporales</taxon>
        <taxon>Streptomycetaceae</taxon>
        <taxon>Streptomyces</taxon>
    </lineage>
</organism>
<protein>
    <submittedName>
        <fullName evidence="4">Methyltransferase</fullName>
    </submittedName>
</protein>
<evidence type="ECO:0000313" key="5">
    <source>
        <dbReference type="Proteomes" id="UP000658320"/>
    </source>
</evidence>
<dbReference type="Pfam" id="PF13649">
    <property type="entry name" value="Methyltransf_25"/>
    <property type="match status" value="1"/>
</dbReference>
<evidence type="ECO:0000256" key="1">
    <source>
        <dbReference type="ARBA" id="ARBA00022603"/>
    </source>
</evidence>
<keyword evidence="1 4" id="KW-0489">Methyltransferase</keyword>
<comment type="caution">
    <text evidence="4">The sequence shown here is derived from an EMBL/GenBank/DDBJ whole genome shotgun (WGS) entry which is preliminary data.</text>
</comment>
<gene>
    <name evidence="4" type="ORF">GCM10010251_15960</name>
</gene>
<dbReference type="PANTHER" id="PTHR43861:SF1">
    <property type="entry name" value="TRANS-ACONITATE 2-METHYLTRANSFERASE"/>
    <property type="match status" value="1"/>
</dbReference>
<dbReference type="Gene3D" id="3.40.50.150">
    <property type="entry name" value="Vaccinia Virus protein VP39"/>
    <property type="match status" value="1"/>
</dbReference>
<evidence type="ECO:0000259" key="3">
    <source>
        <dbReference type="Pfam" id="PF13649"/>
    </source>
</evidence>
<dbReference type="GO" id="GO:0008168">
    <property type="term" value="F:methyltransferase activity"/>
    <property type="evidence" value="ECO:0007669"/>
    <property type="project" value="UniProtKB-KW"/>
</dbReference>
<dbReference type="Proteomes" id="UP000658320">
    <property type="component" value="Unassembled WGS sequence"/>
</dbReference>
<dbReference type="GO" id="GO:0017000">
    <property type="term" value="P:antibiotic biosynthetic process"/>
    <property type="evidence" value="ECO:0007669"/>
    <property type="project" value="UniProtKB-ARBA"/>
</dbReference>
<dbReference type="AlphaFoldDB" id="A0A918C1N4"/>
<proteinExistence type="predicted"/>
<keyword evidence="5" id="KW-1185">Reference proteome</keyword>
<dbReference type="CDD" id="cd02440">
    <property type="entry name" value="AdoMet_MTases"/>
    <property type="match status" value="1"/>
</dbReference>
<keyword evidence="2" id="KW-0808">Transferase</keyword>
<evidence type="ECO:0000313" key="4">
    <source>
        <dbReference type="EMBL" id="GGR01223.1"/>
    </source>
</evidence>
<dbReference type="GO" id="GO:0032259">
    <property type="term" value="P:methylation"/>
    <property type="evidence" value="ECO:0007669"/>
    <property type="project" value="UniProtKB-KW"/>
</dbReference>
<dbReference type="SUPFAM" id="SSF53335">
    <property type="entry name" value="S-adenosyl-L-methionine-dependent methyltransferases"/>
    <property type="match status" value="1"/>
</dbReference>
<name>A0A918C1N4_9ACTN</name>
<evidence type="ECO:0000256" key="2">
    <source>
        <dbReference type="ARBA" id="ARBA00022679"/>
    </source>
</evidence>
<dbReference type="InterPro" id="IPR041698">
    <property type="entry name" value="Methyltransf_25"/>
</dbReference>
<reference evidence="4" key="2">
    <citation type="submission" date="2020-09" db="EMBL/GenBank/DDBJ databases">
        <authorList>
            <person name="Sun Q."/>
            <person name="Ohkuma M."/>
        </authorList>
    </citation>
    <scope>NUCLEOTIDE SEQUENCE</scope>
    <source>
        <strain evidence="4">JCM 4346</strain>
    </source>
</reference>
<dbReference type="PANTHER" id="PTHR43861">
    <property type="entry name" value="TRANS-ACONITATE 2-METHYLTRANSFERASE-RELATED"/>
    <property type="match status" value="1"/>
</dbReference>
<dbReference type="RefSeq" id="WP_189933721.1">
    <property type="nucleotide sequence ID" value="NZ_BMSX01000003.1"/>
</dbReference>